<gene>
    <name evidence="3" type="ORF">MYP_335</name>
</gene>
<dbReference type="InterPro" id="IPR023210">
    <property type="entry name" value="NADP_OxRdtase_dom"/>
</dbReference>
<dbReference type="EMBL" id="BBLT01000001">
    <property type="protein sequence ID" value="GAL83109.1"/>
    <property type="molecule type" value="Genomic_DNA"/>
</dbReference>
<keyword evidence="4" id="KW-1185">Reference proteome</keyword>
<evidence type="ECO:0000256" key="1">
    <source>
        <dbReference type="ARBA" id="ARBA00023002"/>
    </source>
</evidence>
<dbReference type="FunFam" id="3.20.20.100:FF:000004">
    <property type="entry name" value="Oxidoreductase, aldo/keto reductase"/>
    <property type="match status" value="1"/>
</dbReference>
<dbReference type="Proteomes" id="UP000030185">
    <property type="component" value="Unassembled WGS sequence"/>
</dbReference>
<protein>
    <submittedName>
        <fullName evidence="3">Aldo/keto reductase</fullName>
    </submittedName>
</protein>
<dbReference type="PANTHER" id="PTHR43364:SF4">
    <property type="entry name" value="NAD(P)-LINKED OXIDOREDUCTASE SUPERFAMILY PROTEIN"/>
    <property type="match status" value="1"/>
</dbReference>
<dbReference type="GO" id="GO:0016491">
    <property type="term" value="F:oxidoreductase activity"/>
    <property type="evidence" value="ECO:0007669"/>
    <property type="project" value="UniProtKB-KW"/>
</dbReference>
<organism evidence="3 4">
    <name type="scientific">Sporocytophaga myxococcoides</name>
    <dbReference type="NCBI Taxonomy" id="153721"/>
    <lineage>
        <taxon>Bacteria</taxon>
        <taxon>Pseudomonadati</taxon>
        <taxon>Bacteroidota</taxon>
        <taxon>Cytophagia</taxon>
        <taxon>Cytophagales</taxon>
        <taxon>Cytophagaceae</taxon>
        <taxon>Sporocytophaga</taxon>
    </lineage>
</organism>
<reference evidence="3 4" key="1">
    <citation type="submission" date="2014-09" db="EMBL/GenBank/DDBJ databases">
        <title>Sporocytophaga myxococcoides PG-01 genome sequencing.</title>
        <authorList>
            <person name="Liu L."/>
            <person name="Gao P.J."/>
            <person name="Chen G.J."/>
            <person name="Wang L.S."/>
        </authorList>
    </citation>
    <scope>NUCLEOTIDE SEQUENCE [LARGE SCALE GENOMIC DNA]</scope>
    <source>
        <strain evidence="3 4">PG-01</strain>
    </source>
</reference>
<dbReference type="CDD" id="cd19080">
    <property type="entry name" value="AKR_AKR9A_9B"/>
    <property type="match status" value="1"/>
</dbReference>
<dbReference type="OrthoDB" id="9773828at2"/>
<feature type="domain" description="NADP-dependent oxidoreductase" evidence="2">
    <location>
        <begin position="15"/>
        <end position="309"/>
    </location>
</feature>
<dbReference type="GO" id="GO:0005829">
    <property type="term" value="C:cytosol"/>
    <property type="evidence" value="ECO:0007669"/>
    <property type="project" value="TreeGrafter"/>
</dbReference>
<proteinExistence type="predicted"/>
<dbReference type="AlphaFoldDB" id="A0A098L9N5"/>
<dbReference type="InterPro" id="IPR050523">
    <property type="entry name" value="AKR_Detox_Biosynth"/>
</dbReference>
<dbReference type="InterPro" id="IPR036812">
    <property type="entry name" value="NAD(P)_OxRdtase_dom_sf"/>
</dbReference>
<dbReference type="eggNOG" id="COG0667">
    <property type="taxonomic scope" value="Bacteria"/>
</dbReference>
<sequence length="344" mass="38609">MKYKLFGKSGLRVSELCLGTMTFGGDWGYGADKDECQKMFDIFTKAGGNFIDTANRYTEGTSEKFVGDFIASDRSRFVVATKYSLYNRMHDVNASGNHRKNLVQSLEGSLKRLKSEYIDVLYLHAWDFTTPVEEVLRALDDLVRAGKVFYIAISDTPAWIISMSNAIAELRGWSSFAGLQVEYSLLQRTPEREFLPMAKHLDIAVTAWAPIAGGALTGKYLGGGGDGNRLKADSVRLNARNQEIVSSVREIAEDAGCSCAQVALNWLRQKNQVVIPVIGARKENQMRENMACLNFKLTQDQIKRLDEASKIELGFPHDFLVNDGMRNNLYGGMRHALENHREKW</sequence>
<keyword evidence="1" id="KW-0560">Oxidoreductase</keyword>
<evidence type="ECO:0000313" key="4">
    <source>
        <dbReference type="Proteomes" id="UP000030185"/>
    </source>
</evidence>
<dbReference type="RefSeq" id="WP_045457533.1">
    <property type="nucleotide sequence ID" value="NZ_BBLT01000001.1"/>
</dbReference>
<name>A0A098L9N5_9BACT</name>
<dbReference type="Gene3D" id="3.20.20.100">
    <property type="entry name" value="NADP-dependent oxidoreductase domain"/>
    <property type="match status" value="1"/>
</dbReference>
<comment type="caution">
    <text evidence="3">The sequence shown here is derived from an EMBL/GenBank/DDBJ whole genome shotgun (WGS) entry which is preliminary data.</text>
</comment>
<dbReference type="SUPFAM" id="SSF51430">
    <property type="entry name" value="NAD(P)-linked oxidoreductase"/>
    <property type="match status" value="1"/>
</dbReference>
<dbReference type="STRING" id="153721.MYP_335"/>
<evidence type="ECO:0000259" key="2">
    <source>
        <dbReference type="Pfam" id="PF00248"/>
    </source>
</evidence>
<dbReference type="Pfam" id="PF00248">
    <property type="entry name" value="Aldo_ket_red"/>
    <property type="match status" value="1"/>
</dbReference>
<evidence type="ECO:0000313" key="3">
    <source>
        <dbReference type="EMBL" id="GAL83109.1"/>
    </source>
</evidence>
<dbReference type="PANTHER" id="PTHR43364">
    <property type="entry name" value="NADH-SPECIFIC METHYLGLYOXAL REDUCTASE-RELATED"/>
    <property type="match status" value="1"/>
</dbReference>
<accession>A0A098L9N5</accession>